<dbReference type="EMBL" id="UINC01002409">
    <property type="protein sequence ID" value="SUZ96371.1"/>
    <property type="molecule type" value="Genomic_DNA"/>
</dbReference>
<gene>
    <name evidence="4" type="ORF">METZ01_LOCUS49225</name>
</gene>
<protein>
    <recommendedName>
        <fullName evidence="3">Thioesterase domain-containing protein</fullName>
    </recommendedName>
</protein>
<dbReference type="NCBIfam" id="TIGR00369">
    <property type="entry name" value="unchar_dom_1"/>
    <property type="match status" value="1"/>
</dbReference>
<sequence length="148" mass="15638">MNDDPASQALAHACSEAMHQNDCCSRMLGMVVDDARPGYAKLSMVVRDDMVNGHGTCHGGIIFTLADSAFAHACNTRNCISVAVSCQIEFLVAVKSGETLTATAIEQYLSGRNGVYDVSVDLEDGTHVALFRGKSRAIGGALLDNQTA</sequence>
<dbReference type="InterPro" id="IPR006683">
    <property type="entry name" value="Thioestr_dom"/>
</dbReference>
<evidence type="ECO:0000256" key="2">
    <source>
        <dbReference type="ARBA" id="ARBA00022801"/>
    </source>
</evidence>
<dbReference type="InterPro" id="IPR052723">
    <property type="entry name" value="Acyl-CoA_thioesterase_PaaI"/>
</dbReference>
<organism evidence="4">
    <name type="scientific">marine metagenome</name>
    <dbReference type="NCBI Taxonomy" id="408172"/>
    <lineage>
        <taxon>unclassified sequences</taxon>
        <taxon>metagenomes</taxon>
        <taxon>ecological metagenomes</taxon>
    </lineage>
</organism>
<feature type="domain" description="Thioesterase" evidence="3">
    <location>
        <begin position="54"/>
        <end position="127"/>
    </location>
</feature>
<dbReference type="PANTHER" id="PTHR42856:SF1">
    <property type="entry name" value="ACYL-COENZYME A THIOESTERASE PAAI"/>
    <property type="match status" value="1"/>
</dbReference>
<dbReference type="CDD" id="cd03443">
    <property type="entry name" value="PaaI_thioesterase"/>
    <property type="match status" value="1"/>
</dbReference>
<dbReference type="AlphaFoldDB" id="A0A381RZ22"/>
<dbReference type="GO" id="GO:0016289">
    <property type="term" value="F:acyl-CoA hydrolase activity"/>
    <property type="evidence" value="ECO:0007669"/>
    <property type="project" value="TreeGrafter"/>
</dbReference>
<evidence type="ECO:0000259" key="3">
    <source>
        <dbReference type="Pfam" id="PF03061"/>
    </source>
</evidence>
<keyword evidence="2" id="KW-0378">Hydrolase</keyword>
<evidence type="ECO:0000313" key="4">
    <source>
        <dbReference type="EMBL" id="SUZ96371.1"/>
    </source>
</evidence>
<dbReference type="InterPro" id="IPR011973">
    <property type="entry name" value="PaaD"/>
</dbReference>
<evidence type="ECO:0000256" key="1">
    <source>
        <dbReference type="ARBA" id="ARBA00008324"/>
    </source>
</evidence>
<accession>A0A381RZ22</accession>
<proteinExistence type="inferred from homology"/>
<dbReference type="Gene3D" id="3.10.129.10">
    <property type="entry name" value="Hotdog Thioesterase"/>
    <property type="match status" value="1"/>
</dbReference>
<dbReference type="InterPro" id="IPR003736">
    <property type="entry name" value="PAAI_dom"/>
</dbReference>
<dbReference type="SUPFAM" id="SSF54637">
    <property type="entry name" value="Thioesterase/thiol ester dehydrase-isomerase"/>
    <property type="match status" value="1"/>
</dbReference>
<comment type="similarity">
    <text evidence="1">Belongs to the thioesterase PaaI family.</text>
</comment>
<dbReference type="PANTHER" id="PTHR42856">
    <property type="entry name" value="ACYL-COENZYME A THIOESTERASE PAAI"/>
    <property type="match status" value="1"/>
</dbReference>
<reference evidence="4" key="1">
    <citation type="submission" date="2018-05" db="EMBL/GenBank/DDBJ databases">
        <authorList>
            <person name="Lanie J.A."/>
            <person name="Ng W.-L."/>
            <person name="Kazmierczak K.M."/>
            <person name="Andrzejewski T.M."/>
            <person name="Davidsen T.M."/>
            <person name="Wayne K.J."/>
            <person name="Tettelin H."/>
            <person name="Glass J.I."/>
            <person name="Rusch D."/>
            <person name="Podicherti R."/>
            <person name="Tsui H.-C.T."/>
            <person name="Winkler M.E."/>
        </authorList>
    </citation>
    <scope>NUCLEOTIDE SEQUENCE</scope>
</reference>
<name>A0A381RZ22_9ZZZZ</name>
<dbReference type="FunFam" id="3.10.129.10:FF:000022">
    <property type="entry name" value="Phenylacetic acid degradation protein"/>
    <property type="match status" value="1"/>
</dbReference>
<dbReference type="Pfam" id="PF03061">
    <property type="entry name" value="4HBT"/>
    <property type="match status" value="1"/>
</dbReference>
<dbReference type="NCBIfam" id="TIGR02286">
    <property type="entry name" value="PaaD"/>
    <property type="match status" value="1"/>
</dbReference>
<dbReference type="InterPro" id="IPR029069">
    <property type="entry name" value="HotDog_dom_sf"/>
</dbReference>